<organism evidence="6 7">
    <name type="scientific">Acinetobacter puyangensis</name>
    <dbReference type="NCBI Taxonomy" id="1096779"/>
    <lineage>
        <taxon>Bacteria</taxon>
        <taxon>Pseudomonadati</taxon>
        <taxon>Pseudomonadota</taxon>
        <taxon>Gammaproteobacteria</taxon>
        <taxon>Moraxellales</taxon>
        <taxon>Moraxellaceae</taxon>
        <taxon>Acinetobacter</taxon>
    </lineage>
</organism>
<dbReference type="InterPro" id="IPR037402">
    <property type="entry name" value="YidZ_PBP2"/>
</dbReference>
<dbReference type="InterPro" id="IPR050389">
    <property type="entry name" value="LysR-type_TF"/>
</dbReference>
<name>A0A240E7I7_9GAMM</name>
<dbReference type="GO" id="GO:0003700">
    <property type="term" value="F:DNA-binding transcription factor activity"/>
    <property type="evidence" value="ECO:0007669"/>
    <property type="project" value="InterPro"/>
</dbReference>
<evidence type="ECO:0000256" key="1">
    <source>
        <dbReference type="ARBA" id="ARBA00009437"/>
    </source>
</evidence>
<gene>
    <name evidence="6" type="ORF">SAMN05421731_101884</name>
</gene>
<proteinExistence type="inferred from homology"/>
<dbReference type="PANTHER" id="PTHR30118">
    <property type="entry name" value="HTH-TYPE TRANSCRIPTIONAL REGULATOR LEUO-RELATED"/>
    <property type="match status" value="1"/>
</dbReference>
<evidence type="ECO:0000313" key="7">
    <source>
        <dbReference type="Proteomes" id="UP000219042"/>
    </source>
</evidence>
<dbReference type="EMBL" id="OANT01000001">
    <property type="protein sequence ID" value="SNX43840.1"/>
    <property type="molecule type" value="Genomic_DNA"/>
</dbReference>
<keyword evidence="2" id="KW-0805">Transcription regulation</keyword>
<dbReference type="Pfam" id="PF03466">
    <property type="entry name" value="LysR_substrate"/>
    <property type="match status" value="1"/>
</dbReference>
<sequence length="321" mass="37632">MNNIHNSMSKNSNLDLPQFYRIDANLYPLFIAIFEQQSISKAAHLLCISQSAVSHALQRLRLQLHDDLFIRTGNKMLPTAFAQQIYLPIKQALISLQNISLQQQSFDPKTLQQLKIAVHDEIEPLIFPKLIAHFQKFNPEIQFLSSKLDRKNMRADLASQQIDFVIDLAQHNDEKLQFQCLVEDFFVVCTAQQQMNKEIYLSAPHIGVSSRRTGQLIEDIYLHRQQQIQQKQSRQIFLRCQHYATALQVLTQHPTAILTIPQSILKHLHYDQDLHIFELPIELPHIRMGMFWHQDLQDNPRHNFLRQEILKIFCQSLKEMI</sequence>
<dbReference type="PRINTS" id="PR00039">
    <property type="entry name" value="HTHLYSR"/>
</dbReference>
<evidence type="ECO:0000313" key="6">
    <source>
        <dbReference type="EMBL" id="SNX43840.1"/>
    </source>
</evidence>
<dbReference type="OrthoDB" id="6621790at2"/>
<dbReference type="PROSITE" id="PS50931">
    <property type="entry name" value="HTH_LYSR"/>
    <property type="match status" value="1"/>
</dbReference>
<comment type="similarity">
    <text evidence="1">Belongs to the LysR transcriptional regulatory family.</text>
</comment>
<dbReference type="Proteomes" id="UP000219042">
    <property type="component" value="Unassembled WGS sequence"/>
</dbReference>
<dbReference type="InterPro" id="IPR005119">
    <property type="entry name" value="LysR_subst-bd"/>
</dbReference>
<dbReference type="GO" id="GO:0003677">
    <property type="term" value="F:DNA binding"/>
    <property type="evidence" value="ECO:0007669"/>
    <property type="project" value="UniProtKB-KW"/>
</dbReference>
<keyword evidence="4" id="KW-0804">Transcription</keyword>
<keyword evidence="3 6" id="KW-0238">DNA-binding</keyword>
<dbReference type="SUPFAM" id="SSF53850">
    <property type="entry name" value="Periplasmic binding protein-like II"/>
    <property type="match status" value="1"/>
</dbReference>
<evidence type="ECO:0000256" key="3">
    <source>
        <dbReference type="ARBA" id="ARBA00023125"/>
    </source>
</evidence>
<dbReference type="InterPro" id="IPR036390">
    <property type="entry name" value="WH_DNA-bd_sf"/>
</dbReference>
<dbReference type="InterPro" id="IPR000847">
    <property type="entry name" value="LysR_HTH_N"/>
</dbReference>
<dbReference type="RefSeq" id="WP_097078080.1">
    <property type="nucleotide sequence ID" value="NZ_BAABHT010000020.1"/>
</dbReference>
<protein>
    <submittedName>
        <fullName evidence="6">DNA-binding transcriptional regulator, LysR family</fullName>
    </submittedName>
</protein>
<keyword evidence="7" id="KW-1185">Reference proteome</keyword>
<reference evidence="7" key="1">
    <citation type="submission" date="2016-09" db="EMBL/GenBank/DDBJ databases">
        <authorList>
            <person name="Varghese N."/>
            <person name="Submissions S."/>
        </authorList>
    </citation>
    <scope>NUCLEOTIDE SEQUENCE [LARGE SCALE GENOMIC DNA]</scope>
    <source>
        <strain evidence="7">ANC 4466</strain>
    </source>
</reference>
<dbReference type="InterPro" id="IPR036388">
    <property type="entry name" value="WH-like_DNA-bd_sf"/>
</dbReference>
<dbReference type="Pfam" id="PF00126">
    <property type="entry name" value="HTH_1"/>
    <property type="match status" value="1"/>
</dbReference>
<evidence type="ECO:0000256" key="2">
    <source>
        <dbReference type="ARBA" id="ARBA00023015"/>
    </source>
</evidence>
<evidence type="ECO:0000256" key="4">
    <source>
        <dbReference type="ARBA" id="ARBA00023163"/>
    </source>
</evidence>
<dbReference type="SUPFAM" id="SSF46785">
    <property type="entry name" value="Winged helix' DNA-binding domain"/>
    <property type="match status" value="1"/>
</dbReference>
<evidence type="ECO:0000259" key="5">
    <source>
        <dbReference type="PROSITE" id="PS50931"/>
    </source>
</evidence>
<dbReference type="Gene3D" id="3.40.190.10">
    <property type="entry name" value="Periplasmic binding protein-like II"/>
    <property type="match status" value="2"/>
</dbReference>
<dbReference type="CDD" id="cd08417">
    <property type="entry name" value="PBP2_Nitroaromatics_like"/>
    <property type="match status" value="1"/>
</dbReference>
<accession>A0A240E7I7</accession>
<feature type="domain" description="HTH lysR-type" evidence="5">
    <location>
        <begin position="30"/>
        <end position="79"/>
    </location>
</feature>
<dbReference type="Gene3D" id="1.10.10.10">
    <property type="entry name" value="Winged helix-like DNA-binding domain superfamily/Winged helix DNA-binding domain"/>
    <property type="match status" value="1"/>
</dbReference>
<dbReference type="PANTHER" id="PTHR30118:SF15">
    <property type="entry name" value="TRANSCRIPTIONAL REGULATORY PROTEIN"/>
    <property type="match status" value="1"/>
</dbReference>
<dbReference type="AlphaFoldDB" id="A0A240E7I7"/>